<organism evidence="2">
    <name type="scientific">Eucalyptus grandis</name>
    <name type="common">Flooded gum</name>
    <dbReference type="NCBI Taxonomy" id="71139"/>
    <lineage>
        <taxon>Eukaryota</taxon>
        <taxon>Viridiplantae</taxon>
        <taxon>Streptophyta</taxon>
        <taxon>Embryophyta</taxon>
        <taxon>Tracheophyta</taxon>
        <taxon>Spermatophyta</taxon>
        <taxon>Magnoliopsida</taxon>
        <taxon>eudicotyledons</taxon>
        <taxon>Gunneridae</taxon>
        <taxon>Pentapetalae</taxon>
        <taxon>rosids</taxon>
        <taxon>malvids</taxon>
        <taxon>Myrtales</taxon>
        <taxon>Myrtaceae</taxon>
        <taxon>Myrtoideae</taxon>
        <taxon>Eucalypteae</taxon>
        <taxon>Eucalyptus</taxon>
    </lineage>
</organism>
<gene>
    <name evidence="2" type="ORF">EUGRSUZ_L00022</name>
</gene>
<dbReference type="Gramene" id="KCW46048">
    <property type="protein sequence ID" value="KCW46048"/>
    <property type="gene ID" value="EUGRSUZ_L00022"/>
</dbReference>
<dbReference type="InParanoid" id="A0A058ZW83"/>
<feature type="region of interest" description="Disordered" evidence="1">
    <location>
        <begin position="41"/>
        <end position="60"/>
    </location>
</feature>
<name>A0A058ZW83_EUCGR</name>
<dbReference type="EMBL" id="KK198764">
    <property type="protein sequence ID" value="KCW46048.1"/>
    <property type="molecule type" value="Genomic_DNA"/>
</dbReference>
<dbReference type="AlphaFoldDB" id="A0A058ZW83"/>
<proteinExistence type="predicted"/>
<protein>
    <submittedName>
        <fullName evidence="2">Uncharacterized protein</fullName>
    </submittedName>
</protein>
<reference evidence="2" key="1">
    <citation type="submission" date="2013-07" db="EMBL/GenBank/DDBJ databases">
        <title>The genome of Eucalyptus grandis.</title>
        <authorList>
            <person name="Schmutz J."/>
            <person name="Hayes R."/>
            <person name="Myburg A."/>
            <person name="Tuskan G."/>
            <person name="Grattapaglia D."/>
            <person name="Rokhsar D.S."/>
        </authorList>
    </citation>
    <scope>NUCLEOTIDE SEQUENCE</scope>
    <source>
        <tissue evidence="2">Leaf extractions</tissue>
    </source>
</reference>
<evidence type="ECO:0000256" key="1">
    <source>
        <dbReference type="SAM" id="MobiDB-lite"/>
    </source>
</evidence>
<sequence>MISQEEVLRCLRRGFPTPVERSTEGFPPLDFDGRRFPKNHHEVQEVRPPRRHRRFPQNHLDVEKQRRRFPPLGFSPPTFVRR</sequence>
<evidence type="ECO:0000313" key="2">
    <source>
        <dbReference type="EMBL" id="KCW46048.1"/>
    </source>
</evidence>
<accession>A0A058ZW83</accession>